<dbReference type="InterPro" id="IPR013159">
    <property type="entry name" value="DnaA_C"/>
</dbReference>
<dbReference type="InterPro" id="IPR010921">
    <property type="entry name" value="Trp_repressor/repl_initiator"/>
</dbReference>
<dbReference type="EMBL" id="BMZO01000004">
    <property type="protein sequence ID" value="GHC69593.1"/>
    <property type="molecule type" value="Genomic_DNA"/>
</dbReference>
<reference evidence="3" key="2">
    <citation type="submission" date="2020-09" db="EMBL/GenBank/DDBJ databases">
        <authorList>
            <person name="Sun Q."/>
            <person name="Kim S."/>
        </authorList>
    </citation>
    <scope>NUCLEOTIDE SEQUENCE</scope>
    <source>
        <strain evidence="3">KCTC 42097</strain>
    </source>
</reference>
<organism evidence="3 4">
    <name type="scientific">Limoniibacter endophyticus</name>
    <dbReference type="NCBI Taxonomy" id="1565040"/>
    <lineage>
        <taxon>Bacteria</taxon>
        <taxon>Pseudomonadati</taxon>
        <taxon>Pseudomonadota</taxon>
        <taxon>Alphaproteobacteria</taxon>
        <taxon>Hyphomicrobiales</taxon>
        <taxon>Bartonellaceae</taxon>
        <taxon>Limoniibacter</taxon>
    </lineage>
</organism>
<dbReference type="GO" id="GO:0006275">
    <property type="term" value="P:regulation of DNA replication"/>
    <property type="evidence" value="ECO:0007669"/>
    <property type="project" value="InterPro"/>
</dbReference>
<dbReference type="GO" id="GO:0005524">
    <property type="term" value="F:ATP binding"/>
    <property type="evidence" value="ECO:0007669"/>
    <property type="project" value="InterPro"/>
</dbReference>
<dbReference type="PANTHER" id="PTHR30050:SF2">
    <property type="entry name" value="CHROMOSOMAL REPLICATION INITIATOR PROTEIN DNAA"/>
    <property type="match status" value="1"/>
</dbReference>
<accession>A0A8J3DP18</accession>
<dbReference type="Pfam" id="PF08299">
    <property type="entry name" value="Bac_DnaA_C"/>
    <property type="match status" value="1"/>
</dbReference>
<dbReference type="PANTHER" id="PTHR30050">
    <property type="entry name" value="CHROMOSOMAL REPLICATION INITIATOR PROTEIN DNAA"/>
    <property type="match status" value="1"/>
</dbReference>
<dbReference type="GO" id="GO:0003688">
    <property type="term" value="F:DNA replication origin binding"/>
    <property type="evidence" value="ECO:0007669"/>
    <property type="project" value="TreeGrafter"/>
</dbReference>
<sequence length="139" mass="15260">MNSGCNTLPTSSSPVGILPGKSNEWPTLRHITSKRRKQQACEAMADITAAIFNISSTKIRSGERSLDISRIRQIAMYVSHVALGLSMSEVGKGFGRDRTTVLHACQVIEELRDDPQFDELITMAERVACAAVRFHGEQG</sequence>
<protein>
    <recommendedName>
        <fullName evidence="2">Chromosomal replication initiator DnaA C-terminal domain-containing protein</fullName>
    </recommendedName>
</protein>
<feature type="domain" description="Chromosomal replication initiator DnaA C-terminal" evidence="2">
    <location>
        <begin position="40"/>
        <end position="108"/>
    </location>
</feature>
<evidence type="ECO:0000313" key="4">
    <source>
        <dbReference type="Proteomes" id="UP000641137"/>
    </source>
</evidence>
<dbReference type="SUPFAM" id="SSF48295">
    <property type="entry name" value="TrpR-like"/>
    <property type="match status" value="1"/>
</dbReference>
<dbReference type="CDD" id="cd06571">
    <property type="entry name" value="Bac_DnaA_C"/>
    <property type="match status" value="1"/>
</dbReference>
<gene>
    <name evidence="3" type="ORF">GCM10010136_15590</name>
</gene>
<evidence type="ECO:0000259" key="2">
    <source>
        <dbReference type="SMART" id="SM00760"/>
    </source>
</evidence>
<keyword evidence="4" id="KW-1185">Reference proteome</keyword>
<feature type="compositionally biased region" description="Polar residues" evidence="1">
    <location>
        <begin position="1"/>
        <end position="14"/>
    </location>
</feature>
<evidence type="ECO:0000313" key="3">
    <source>
        <dbReference type="EMBL" id="GHC69593.1"/>
    </source>
</evidence>
<dbReference type="Proteomes" id="UP000641137">
    <property type="component" value="Unassembled WGS sequence"/>
</dbReference>
<dbReference type="SMART" id="SM00760">
    <property type="entry name" value="Bac_DnaA_C"/>
    <property type="match status" value="1"/>
</dbReference>
<dbReference type="RefSeq" id="WP_189489421.1">
    <property type="nucleotide sequence ID" value="NZ_BMZO01000004.1"/>
</dbReference>
<proteinExistence type="predicted"/>
<dbReference type="GO" id="GO:0006270">
    <property type="term" value="P:DNA replication initiation"/>
    <property type="evidence" value="ECO:0007669"/>
    <property type="project" value="InterPro"/>
</dbReference>
<name>A0A8J3DP18_9HYPH</name>
<feature type="region of interest" description="Disordered" evidence="1">
    <location>
        <begin position="1"/>
        <end position="21"/>
    </location>
</feature>
<dbReference type="Gene3D" id="1.10.1750.10">
    <property type="match status" value="1"/>
</dbReference>
<comment type="caution">
    <text evidence="3">The sequence shown here is derived from an EMBL/GenBank/DDBJ whole genome shotgun (WGS) entry which is preliminary data.</text>
</comment>
<dbReference type="GO" id="GO:0005886">
    <property type="term" value="C:plasma membrane"/>
    <property type="evidence" value="ECO:0007669"/>
    <property type="project" value="TreeGrafter"/>
</dbReference>
<dbReference type="AlphaFoldDB" id="A0A8J3DP18"/>
<evidence type="ECO:0000256" key="1">
    <source>
        <dbReference type="SAM" id="MobiDB-lite"/>
    </source>
</evidence>
<reference evidence="3" key="1">
    <citation type="journal article" date="2014" name="Int. J. Syst. Evol. Microbiol.">
        <title>Complete genome sequence of Corynebacterium casei LMG S-19264T (=DSM 44701T), isolated from a smear-ripened cheese.</title>
        <authorList>
            <consortium name="US DOE Joint Genome Institute (JGI-PGF)"/>
            <person name="Walter F."/>
            <person name="Albersmeier A."/>
            <person name="Kalinowski J."/>
            <person name="Ruckert C."/>
        </authorList>
    </citation>
    <scope>NUCLEOTIDE SEQUENCE</scope>
    <source>
        <strain evidence="3">KCTC 42097</strain>
    </source>
</reference>